<evidence type="ECO:0000313" key="3">
    <source>
        <dbReference type="Proteomes" id="UP000218387"/>
    </source>
</evidence>
<name>A0A4P9C9Z6_EUBML</name>
<keyword evidence="1" id="KW-1133">Transmembrane helix</keyword>
<keyword evidence="3" id="KW-1185">Reference proteome</keyword>
<dbReference type="Pfam" id="PF04531">
    <property type="entry name" value="Phage_holin_1"/>
    <property type="match status" value="1"/>
</dbReference>
<evidence type="ECO:0000256" key="1">
    <source>
        <dbReference type="SAM" id="Phobius"/>
    </source>
</evidence>
<dbReference type="EMBL" id="CP029487">
    <property type="protein sequence ID" value="QCT71512.1"/>
    <property type="molecule type" value="Genomic_DNA"/>
</dbReference>
<organism evidence="2 3">
    <name type="scientific">Eubacterium maltosivorans</name>
    <dbReference type="NCBI Taxonomy" id="2041044"/>
    <lineage>
        <taxon>Bacteria</taxon>
        <taxon>Bacillati</taxon>
        <taxon>Bacillota</taxon>
        <taxon>Clostridia</taxon>
        <taxon>Eubacteriales</taxon>
        <taxon>Eubacteriaceae</taxon>
        <taxon>Eubacterium</taxon>
    </lineage>
</organism>
<dbReference type="AlphaFoldDB" id="A0A4P9C9Z6"/>
<proteinExistence type="predicted"/>
<dbReference type="Proteomes" id="UP000218387">
    <property type="component" value="Chromosome"/>
</dbReference>
<dbReference type="NCBIfam" id="TIGR01598">
    <property type="entry name" value="holin_phiLC3"/>
    <property type="match status" value="1"/>
</dbReference>
<gene>
    <name evidence="2" type="ORF">CPZ25_009300</name>
</gene>
<keyword evidence="1" id="KW-0472">Membrane</keyword>
<protein>
    <submittedName>
        <fullName evidence="2">Phage holin</fullName>
    </submittedName>
</protein>
<keyword evidence="1" id="KW-0812">Transmembrane</keyword>
<accession>A0A4P9C9Z6</accession>
<dbReference type="InterPro" id="IPR006485">
    <property type="entry name" value="Phage-like_holin"/>
</dbReference>
<sequence length="112" mass="12412">MMISLSIMTSALQNWRKKRMNINWKIRLKSLPFWAGMLSALVVFGQSVVPLFGLTIDFGPIQDAFNAVLMLLAAWGVLVDPTTPKTADSGVSLAKMSIQETAKDVLENKEEK</sequence>
<evidence type="ECO:0000313" key="2">
    <source>
        <dbReference type="EMBL" id="QCT71512.1"/>
    </source>
</evidence>
<reference evidence="2 3" key="1">
    <citation type="submission" date="2018-05" db="EMBL/GenBank/DDBJ databases">
        <title>Genome comparison of Eubacterium sp.</title>
        <authorList>
            <person name="Feng Y."/>
            <person name="Sanchez-Andrea I."/>
            <person name="Stams A.J.M."/>
            <person name="De Vos W.M."/>
        </authorList>
    </citation>
    <scope>NUCLEOTIDE SEQUENCE [LARGE SCALE GENOMIC DNA]</scope>
    <source>
        <strain evidence="2 3">YI</strain>
    </source>
</reference>
<feature type="transmembrane region" description="Helical" evidence="1">
    <location>
        <begin position="61"/>
        <end position="79"/>
    </location>
</feature>
<dbReference type="KEGG" id="emt:CPZ25_009300"/>